<proteinExistence type="inferred from homology"/>
<dbReference type="HAMAP" id="MF_00532_B">
    <property type="entry name" value="Ribosomal_uS9_B"/>
    <property type="match status" value="1"/>
</dbReference>
<dbReference type="InterPro" id="IPR014721">
    <property type="entry name" value="Ribsml_uS5_D2-typ_fold_subgr"/>
</dbReference>
<evidence type="ECO:0000256" key="2">
    <source>
        <dbReference type="ARBA" id="ARBA00022980"/>
    </source>
</evidence>
<evidence type="ECO:0000313" key="8">
    <source>
        <dbReference type="EMBL" id="RDH41118.1"/>
    </source>
</evidence>
<dbReference type="GO" id="GO:0022627">
    <property type="term" value="C:cytosolic small ribosomal subunit"/>
    <property type="evidence" value="ECO:0007669"/>
    <property type="project" value="TreeGrafter"/>
</dbReference>
<dbReference type="AlphaFoldDB" id="A0A370CJU3"/>
<reference evidence="8 9" key="1">
    <citation type="journal article" date="2017" name="Int. J. Syst. Evol. Microbiol.">
        <title>Aquarickettsiella crustaci n. gen. n. sp. (Gammaproteobacteria: Legionellales: Coxiellaceae); a bacterial pathogen of the freshwater crustacean: Gammarus fossarum (Malacostraca: Amphipoda).</title>
        <authorList>
            <person name="Bojko J."/>
            <person name="Dunn A.M."/>
            <person name="Stebbing P.D."/>
            <person name="Van Aerle R."/>
            <person name="Bacela-Spychalska K."/>
            <person name="Bean T.P."/>
            <person name="Stentiford G.D."/>
        </authorList>
    </citation>
    <scope>NUCLEOTIDE SEQUENCE [LARGE SCALE GENOMIC DNA]</scope>
    <source>
        <strain evidence="8">RA15029</strain>
    </source>
</reference>
<accession>A0A370CJU3</accession>
<dbReference type="PROSITE" id="PS00360">
    <property type="entry name" value="RIBOSOMAL_S9"/>
    <property type="match status" value="1"/>
</dbReference>
<dbReference type="GO" id="GO:0003723">
    <property type="term" value="F:RNA binding"/>
    <property type="evidence" value="ECO:0007669"/>
    <property type="project" value="TreeGrafter"/>
</dbReference>
<reference evidence="8 9" key="2">
    <citation type="journal article" date="2018" name="J. Invertebr. Pathol.">
        <title>'Candidatus Aquirickettsiella gammari' (Gammaproteobacteria: Legionellales: Coxiellaceae): A bacterial pathogen of the freshwater crustacean Gammarus fossarum (Malacostraca: Amphipoda).</title>
        <authorList>
            <person name="Bojko J."/>
            <person name="Dunn A.M."/>
            <person name="Stebbing P.D."/>
            <person name="van Aerle R."/>
            <person name="Bacela-Spychalska K."/>
            <person name="Bean T.P."/>
            <person name="Urrutia A."/>
            <person name="Stentiford G.D."/>
        </authorList>
    </citation>
    <scope>NUCLEOTIDE SEQUENCE [LARGE SCALE GENOMIC DNA]</scope>
    <source>
        <strain evidence="8">RA15029</strain>
    </source>
</reference>
<evidence type="ECO:0000256" key="6">
    <source>
        <dbReference type="RuleBase" id="RU003815"/>
    </source>
</evidence>
<dbReference type="InterPro" id="IPR000754">
    <property type="entry name" value="Ribosomal_uS9"/>
</dbReference>
<evidence type="ECO:0000256" key="1">
    <source>
        <dbReference type="ARBA" id="ARBA00005251"/>
    </source>
</evidence>
<evidence type="ECO:0000256" key="3">
    <source>
        <dbReference type="ARBA" id="ARBA00023274"/>
    </source>
</evidence>
<dbReference type="GO" id="GO:0003735">
    <property type="term" value="F:structural constituent of ribosome"/>
    <property type="evidence" value="ECO:0007669"/>
    <property type="project" value="InterPro"/>
</dbReference>
<sequence length="144" mass="15849">MALEQNYGTGRRKTATARVFLRKGTGLIQVNGRALENYFGRETAQMVVCQPLDIVDQMGKFDITVTVSGGGSSGQAGAVRHGISRALISYDEGTTTETNDAADNDTSFRRLLRRAGLVTRDARKVERKKVGRHKARKGTQYSKR</sequence>
<keyword evidence="9" id="KW-1185">Reference proteome</keyword>
<comment type="similarity">
    <text evidence="1 5 6">Belongs to the universal ribosomal protein uS9 family.</text>
</comment>
<dbReference type="NCBIfam" id="NF001099">
    <property type="entry name" value="PRK00132.1"/>
    <property type="match status" value="1"/>
</dbReference>
<dbReference type="PANTHER" id="PTHR21569:SF1">
    <property type="entry name" value="SMALL RIBOSOMAL SUBUNIT PROTEIN US9M"/>
    <property type="match status" value="1"/>
</dbReference>
<dbReference type="InterPro" id="IPR020574">
    <property type="entry name" value="Ribosomal_uS9_CS"/>
</dbReference>
<feature type="compositionally biased region" description="Basic residues" evidence="7">
    <location>
        <begin position="125"/>
        <end position="144"/>
    </location>
</feature>
<protein>
    <recommendedName>
        <fullName evidence="4 5">Small ribosomal subunit protein uS9</fullName>
    </recommendedName>
</protein>
<evidence type="ECO:0000256" key="7">
    <source>
        <dbReference type="SAM" id="MobiDB-lite"/>
    </source>
</evidence>
<dbReference type="InterPro" id="IPR020568">
    <property type="entry name" value="Ribosomal_Su5_D2-typ_SF"/>
</dbReference>
<comment type="caution">
    <text evidence="8">The sequence shown here is derived from an EMBL/GenBank/DDBJ whole genome shotgun (WGS) entry which is preliminary data.</text>
</comment>
<dbReference type="PANTHER" id="PTHR21569">
    <property type="entry name" value="RIBOSOMAL PROTEIN S9"/>
    <property type="match status" value="1"/>
</dbReference>
<dbReference type="EMBL" id="NMOS02000001">
    <property type="protein sequence ID" value="RDH41118.1"/>
    <property type="molecule type" value="Genomic_DNA"/>
</dbReference>
<dbReference type="Proteomes" id="UP000226429">
    <property type="component" value="Unassembled WGS sequence"/>
</dbReference>
<evidence type="ECO:0000313" key="9">
    <source>
        <dbReference type="Proteomes" id="UP000226429"/>
    </source>
</evidence>
<keyword evidence="2 5" id="KW-0689">Ribosomal protein</keyword>
<dbReference type="Gene3D" id="3.30.230.10">
    <property type="match status" value="1"/>
</dbReference>
<dbReference type="Pfam" id="PF00380">
    <property type="entry name" value="Ribosomal_S9"/>
    <property type="match status" value="1"/>
</dbReference>
<dbReference type="GO" id="GO:0006412">
    <property type="term" value="P:translation"/>
    <property type="evidence" value="ECO:0007669"/>
    <property type="project" value="UniProtKB-UniRule"/>
</dbReference>
<gene>
    <name evidence="5" type="primary">rpsI</name>
    <name evidence="8" type="ORF">CFE62_000435</name>
</gene>
<dbReference type="SUPFAM" id="SSF54211">
    <property type="entry name" value="Ribosomal protein S5 domain 2-like"/>
    <property type="match status" value="1"/>
</dbReference>
<organism evidence="8 9">
    <name type="scientific">Candidatus Aquirickettsiella gammari</name>
    <dbReference type="NCBI Taxonomy" id="2016198"/>
    <lineage>
        <taxon>Bacteria</taxon>
        <taxon>Pseudomonadati</taxon>
        <taxon>Pseudomonadota</taxon>
        <taxon>Gammaproteobacteria</taxon>
        <taxon>Legionellales</taxon>
        <taxon>Coxiellaceae</taxon>
        <taxon>Candidatus Aquirickettsiella</taxon>
    </lineage>
</organism>
<dbReference type="InterPro" id="IPR023035">
    <property type="entry name" value="Ribosomal_uS9_bac/plastid"/>
</dbReference>
<feature type="region of interest" description="Disordered" evidence="7">
    <location>
        <begin position="122"/>
        <end position="144"/>
    </location>
</feature>
<evidence type="ECO:0000256" key="5">
    <source>
        <dbReference type="HAMAP-Rule" id="MF_00532"/>
    </source>
</evidence>
<name>A0A370CJU3_9COXI</name>
<evidence type="ECO:0000256" key="4">
    <source>
        <dbReference type="ARBA" id="ARBA00035259"/>
    </source>
</evidence>
<dbReference type="FunFam" id="3.30.230.10:FF:000001">
    <property type="entry name" value="30S ribosomal protein S9"/>
    <property type="match status" value="1"/>
</dbReference>
<keyword evidence="3 5" id="KW-0687">Ribonucleoprotein</keyword>